<dbReference type="EMBL" id="NKQK01000007">
    <property type="protein sequence ID" value="PSS26094.1"/>
    <property type="molecule type" value="Genomic_DNA"/>
</dbReference>
<reference evidence="15" key="2">
    <citation type="journal article" date="2018" name="BMC Genomics">
        <title>A manually annotated Actinidia chinensis var. chinensis (kiwifruit) genome highlights the challenges associated with draft genomes and gene prediction in plants.</title>
        <authorList>
            <person name="Pilkington S.M."/>
            <person name="Crowhurst R."/>
            <person name="Hilario E."/>
            <person name="Nardozza S."/>
            <person name="Fraser L."/>
            <person name="Peng Y."/>
            <person name="Gunaseelan K."/>
            <person name="Simpson R."/>
            <person name="Tahir J."/>
            <person name="Deroles S.C."/>
            <person name="Templeton K."/>
            <person name="Luo Z."/>
            <person name="Davy M."/>
            <person name="Cheng C."/>
            <person name="McNeilage M."/>
            <person name="Scaglione D."/>
            <person name="Liu Y."/>
            <person name="Zhang Q."/>
            <person name="Datson P."/>
            <person name="De Silva N."/>
            <person name="Gardiner S.E."/>
            <person name="Bassett H."/>
            <person name="Chagne D."/>
            <person name="McCallum J."/>
            <person name="Dzierzon H."/>
            <person name="Deng C."/>
            <person name="Wang Y.Y."/>
            <person name="Barron L."/>
            <person name="Manako K."/>
            <person name="Bowen J."/>
            <person name="Foster T.M."/>
            <person name="Erridge Z.A."/>
            <person name="Tiffin H."/>
            <person name="Waite C.N."/>
            <person name="Davies K.M."/>
            <person name="Grierson E.P."/>
            <person name="Laing W.A."/>
            <person name="Kirk R."/>
            <person name="Chen X."/>
            <person name="Wood M."/>
            <person name="Montefiori M."/>
            <person name="Brummell D.A."/>
            <person name="Schwinn K.E."/>
            <person name="Catanach A."/>
            <person name="Fullerton C."/>
            <person name="Li D."/>
            <person name="Meiyalaghan S."/>
            <person name="Nieuwenhuizen N."/>
            <person name="Read N."/>
            <person name="Prakash R."/>
            <person name="Hunter D."/>
            <person name="Zhang H."/>
            <person name="McKenzie M."/>
            <person name="Knabel M."/>
            <person name="Harris A."/>
            <person name="Allan A.C."/>
            <person name="Gleave A."/>
            <person name="Chen A."/>
            <person name="Janssen B.J."/>
            <person name="Plunkett B."/>
            <person name="Ampomah-Dwamena C."/>
            <person name="Voogd C."/>
            <person name="Leif D."/>
            <person name="Lafferty D."/>
            <person name="Souleyre E.J.F."/>
            <person name="Varkonyi-Gasic E."/>
            <person name="Gambi F."/>
            <person name="Hanley J."/>
            <person name="Yao J.L."/>
            <person name="Cheung J."/>
            <person name="David K.M."/>
            <person name="Warren B."/>
            <person name="Marsh K."/>
            <person name="Snowden K.C."/>
            <person name="Lin-Wang K."/>
            <person name="Brian L."/>
            <person name="Martinez-Sanchez M."/>
            <person name="Wang M."/>
            <person name="Ileperuma N."/>
            <person name="Macnee N."/>
            <person name="Campin R."/>
            <person name="McAtee P."/>
            <person name="Drummond R.S.M."/>
            <person name="Espley R.V."/>
            <person name="Ireland H.S."/>
            <person name="Wu R."/>
            <person name="Atkinson R.G."/>
            <person name="Karunairetnam S."/>
            <person name="Bulley S."/>
            <person name="Chunkath S."/>
            <person name="Hanley Z."/>
            <person name="Storey R."/>
            <person name="Thrimawithana A.H."/>
            <person name="Thomson S."/>
            <person name="David C."/>
            <person name="Testolin R."/>
            <person name="Huang H."/>
            <person name="Hellens R.P."/>
            <person name="Schaffer R.J."/>
        </authorList>
    </citation>
    <scope>NUCLEOTIDE SEQUENCE [LARGE SCALE GENOMIC DNA]</scope>
    <source>
        <strain evidence="15">cv. Red5</strain>
    </source>
</reference>
<dbReference type="InterPro" id="IPR005829">
    <property type="entry name" value="Sugar_transporter_CS"/>
</dbReference>
<dbReference type="Gene3D" id="1.20.1250.20">
    <property type="entry name" value="MFS general substrate transporter like domains"/>
    <property type="match status" value="1"/>
</dbReference>
<evidence type="ECO:0000256" key="3">
    <source>
        <dbReference type="ARBA" id="ARBA00022448"/>
    </source>
</evidence>
<dbReference type="Proteomes" id="UP000241394">
    <property type="component" value="Chromosome LG7"/>
</dbReference>
<feature type="transmembrane region" description="Helical" evidence="12">
    <location>
        <begin position="440"/>
        <end position="464"/>
    </location>
</feature>
<dbReference type="GO" id="GO:0005351">
    <property type="term" value="F:carbohydrate:proton symporter activity"/>
    <property type="evidence" value="ECO:0007669"/>
    <property type="project" value="InterPro"/>
</dbReference>
<comment type="subcellular location">
    <subcellularLocation>
        <location evidence="1">Membrane</location>
        <topology evidence="1">Multi-pass membrane protein</topology>
    </subcellularLocation>
</comment>
<dbReference type="FunFam" id="1.20.1250.20:FF:000025">
    <property type="entry name" value="probable polyol transporter 4"/>
    <property type="match status" value="1"/>
</dbReference>
<dbReference type="AlphaFoldDB" id="A0A2R6RBZ1"/>
<keyword evidence="15" id="KW-1185">Reference proteome</keyword>
<reference evidence="14 15" key="1">
    <citation type="submission" date="2017-07" db="EMBL/GenBank/DDBJ databases">
        <title>An improved, manually edited Actinidia chinensis var. chinensis (kiwifruit) genome highlights the challenges associated with draft genomes and gene prediction in plants.</title>
        <authorList>
            <person name="Pilkington S."/>
            <person name="Crowhurst R."/>
            <person name="Hilario E."/>
            <person name="Nardozza S."/>
            <person name="Fraser L."/>
            <person name="Peng Y."/>
            <person name="Gunaseelan K."/>
            <person name="Simpson R."/>
            <person name="Tahir J."/>
            <person name="Deroles S."/>
            <person name="Templeton K."/>
            <person name="Luo Z."/>
            <person name="Davy M."/>
            <person name="Cheng C."/>
            <person name="Mcneilage M."/>
            <person name="Scaglione D."/>
            <person name="Liu Y."/>
            <person name="Zhang Q."/>
            <person name="Datson P."/>
            <person name="De Silva N."/>
            <person name="Gardiner S."/>
            <person name="Bassett H."/>
            <person name="Chagne D."/>
            <person name="Mccallum J."/>
            <person name="Dzierzon H."/>
            <person name="Deng C."/>
            <person name="Wang Y.-Y."/>
            <person name="Barron N."/>
            <person name="Manako K."/>
            <person name="Bowen J."/>
            <person name="Foster T."/>
            <person name="Erridge Z."/>
            <person name="Tiffin H."/>
            <person name="Waite C."/>
            <person name="Davies K."/>
            <person name="Grierson E."/>
            <person name="Laing W."/>
            <person name="Kirk R."/>
            <person name="Chen X."/>
            <person name="Wood M."/>
            <person name="Montefiori M."/>
            <person name="Brummell D."/>
            <person name="Schwinn K."/>
            <person name="Catanach A."/>
            <person name="Fullerton C."/>
            <person name="Li D."/>
            <person name="Meiyalaghan S."/>
            <person name="Nieuwenhuizen N."/>
            <person name="Read N."/>
            <person name="Prakash R."/>
            <person name="Hunter D."/>
            <person name="Zhang H."/>
            <person name="Mckenzie M."/>
            <person name="Knabel M."/>
            <person name="Harris A."/>
            <person name="Allan A."/>
            <person name="Chen A."/>
            <person name="Janssen B."/>
            <person name="Plunkett B."/>
            <person name="Dwamena C."/>
            <person name="Voogd C."/>
            <person name="Leif D."/>
            <person name="Lafferty D."/>
            <person name="Souleyre E."/>
            <person name="Varkonyi-Gasic E."/>
            <person name="Gambi F."/>
            <person name="Hanley J."/>
            <person name="Yao J.-L."/>
            <person name="Cheung J."/>
            <person name="David K."/>
            <person name="Warren B."/>
            <person name="Marsh K."/>
            <person name="Snowden K."/>
            <person name="Lin-Wang K."/>
            <person name="Brian L."/>
            <person name="Martinez-Sanchez M."/>
            <person name="Wang M."/>
            <person name="Ileperuma N."/>
            <person name="Macnee N."/>
            <person name="Campin R."/>
            <person name="Mcatee P."/>
            <person name="Drummond R."/>
            <person name="Espley R."/>
            <person name="Ireland H."/>
            <person name="Wu R."/>
            <person name="Atkinson R."/>
            <person name="Karunairetnam S."/>
            <person name="Bulley S."/>
            <person name="Chunkath S."/>
            <person name="Hanley Z."/>
            <person name="Storey R."/>
            <person name="Thrimawithana A."/>
            <person name="Thomson S."/>
            <person name="David C."/>
            <person name="Testolin R."/>
        </authorList>
    </citation>
    <scope>NUCLEOTIDE SEQUENCE [LARGE SCALE GENOMIC DNA]</scope>
    <source>
        <strain evidence="15">cv. Red5</strain>
        <tissue evidence="14">Young leaf</tissue>
    </source>
</reference>
<evidence type="ECO:0000256" key="5">
    <source>
        <dbReference type="ARBA" id="ARBA00022692"/>
    </source>
</evidence>
<feature type="transmembrane region" description="Helical" evidence="12">
    <location>
        <begin position="69"/>
        <end position="86"/>
    </location>
</feature>
<evidence type="ECO:0000256" key="12">
    <source>
        <dbReference type="SAM" id="Phobius"/>
    </source>
</evidence>
<feature type="domain" description="Major facilitator superfamily (MFS) profile" evidence="13">
    <location>
        <begin position="33"/>
        <end position="468"/>
    </location>
</feature>
<comment type="similarity">
    <text evidence="9">Belongs to the major facilitator superfamily. Phosphate:H(+) symporter (TC 2.A.1.9) family.</text>
</comment>
<proteinExistence type="inferred from homology"/>
<dbReference type="OMA" id="WIFHYTM"/>
<keyword evidence="8 12" id="KW-0472">Membrane</keyword>
<dbReference type="InterPro" id="IPR044776">
    <property type="entry name" value="PLT1-6"/>
</dbReference>
<dbReference type="PRINTS" id="PR00171">
    <property type="entry name" value="SUGRTRNSPORT"/>
</dbReference>
<dbReference type="InterPro" id="IPR005828">
    <property type="entry name" value="MFS_sugar_transport-like"/>
</dbReference>
<dbReference type="PANTHER" id="PTHR23500">
    <property type="entry name" value="SOLUTE CARRIER FAMILY 2, FACILITATED GLUCOSE TRANSPORTER"/>
    <property type="match status" value="1"/>
</dbReference>
<keyword evidence="6" id="KW-0769">Symport</keyword>
<sequence length="520" mass="56138">MADRKGISGPPNPAISASERPQKPKRNKYAFACAILASLTSILVGYDIGVMSGAGMYIQEDLKISDVKLEVLMGILNVYSLIGYAATGRTSDWIGRRYTIVLASALFLIGALLMGFATNYAFLMVGRFVTGIGVDYALMIAPVYTAELSPASSRGFLTSLPEVFINAGILLGYVSNYAFSKLPLHLGWRLMLGIGALPAVFLAVGVLEMPESPRWLVLQGRLGDAEKVLDRTSDSKEEALRRLADIKEAAGIPPGCNDDVVAVPQRSHGKAVRHILIAVVGIHFFQQTSGIDAVVLYSPKIFEKAGITSQSHKLLATVAVGFIKTTFILLATFLLDRIGRRPLLLASVGGMIVSLASLGIALTIIERSDTKLIWAITLAIASVLAYVATFSIGIGPITLVYSSEILPLHLRARGTSIVLTVNRVMSGIISMTFLSFSKAITIGGVFFFFTGVAIAGFVFFYTLLPETQGKTLEEMEILFGTFFKWRSTVRELGKNNRLDGECNGYTNSNSQIQLGQLTAK</sequence>
<dbReference type="CDD" id="cd17437">
    <property type="entry name" value="MFS_PLT"/>
    <property type="match status" value="1"/>
</dbReference>
<dbReference type="Pfam" id="PF00083">
    <property type="entry name" value="Sugar_tr"/>
    <property type="match status" value="1"/>
</dbReference>
<organism evidence="14 15">
    <name type="scientific">Actinidia chinensis var. chinensis</name>
    <name type="common">Chinese soft-hair kiwi</name>
    <dbReference type="NCBI Taxonomy" id="1590841"/>
    <lineage>
        <taxon>Eukaryota</taxon>
        <taxon>Viridiplantae</taxon>
        <taxon>Streptophyta</taxon>
        <taxon>Embryophyta</taxon>
        <taxon>Tracheophyta</taxon>
        <taxon>Spermatophyta</taxon>
        <taxon>Magnoliopsida</taxon>
        <taxon>eudicotyledons</taxon>
        <taxon>Gunneridae</taxon>
        <taxon>Pentapetalae</taxon>
        <taxon>asterids</taxon>
        <taxon>Ericales</taxon>
        <taxon>Actinidiaceae</taxon>
        <taxon>Actinidia</taxon>
    </lineage>
</organism>
<evidence type="ECO:0000256" key="1">
    <source>
        <dbReference type="ARBA" id="ARBA00004141"/>
    </source>
</evidence>
<feature type="transmembrane region" description="Helical" evidence="12">
    <location>
        <begin position="98"/>
        <end position="118"/>
    </location>
</feature>
<evidence type="ECO:0000259" key="13">
    <source>
        <dbReference type="PROSITE" id="PS50850"/>
    </source>
</evidence>
<dbReference type="PROSITE" id="PS00216">
    <property type="entry name" value="SUGAR_TRANSPORT_1"/>
    <property type="match status" value="1"/>
</dbReference>
<comment type="caution">
    <text evidence="14">The sequence shown here is derived from an EMBL/GenBank/DDBJ whole genome shotgun (WGS) entry which is preliminary data.</text>
</comment>
<evidence type="ECO:0000256" key="6">
    <source>
        <dbReference type="ARBA" id="ARBA00022847"/>
    </source>
</evidence>
<feature type="transmembrane region" description="Helical" evidence="12">
    <location>
        <begin position="314"/>
        <end position="335"/>
    </location>
</feature>
<evidence type="ECO:0000256" key="8">
    <source>
        <dbReference type="ARBA" id="ARBA00023136"/>
    </source>
</evidence>
<feature type="transmembrane region" description="Helical" evidence="12">
    <location>
        <begin position="29"/>
        <end position="49"/>
    </location>
</feature>
<name>A0A2R6RBZ1_ACTCC</name>
<evidence type="ECO:0000256" key="2">
    <source>
        <dbReference type="ARBA" id="ARBA00010992"/>
    </source>
</evidence>
<evidence type="ECO:0000256" key="7">
    <source>
        <dbReference type="ARBA" id="ARBA00022989"/>
    </source>
</evidence>
<dbReference type="FunCoup" id="A0A2R6RBZ1">
    <property type="interactions" value="79"/>
</dbReference>
<feature type="transmembrane region" description="Helical" evidence="12">
    <location>
        <begin position="371"/>
        <end position="402"/>
    </location>
</feature>
<dbReference type="InParanoid" id="A0A2R6RBZ1"/>
<dbReference type="PROSITE" id="PS50850">
    <property type="entry name" value="MFS"/>
    <property type="match status" value="1"/>
</dbReference>
<evidence type="ECO:0000256" key="11">
    <source>
        <dbReference type="SAM" id="MobiDB-lite"/>
    </source>
</evidence>
<evidence type="ECO:0000256" key="9">
    <source>
        <dbReference type="ARBA" id="ARBA00044504"/>
    </source>
</evidence>
<evidence type="ECO:0000313" key="14">
    <source>
        <dbReference type="EMBL" id="PSS26094.1"/>
    </source>
</evidence>
<accession>A0A2R6RBZ1</accession>
<feature type="transmembrane region" description="Helical" evidence="12">
    <location>
        <begin position="342"/>
        <end position="365"/>
    </location>
</feature>
<dbReference type="InterPro" id="IPR020846">
    <property type="entry name" value="MFS_dom"/>
</dbReference>
<evidence type="ECO:0000313" key="15">
    <source>
        <dbReference type="Proteomes" id="UP000241394"/>
    </source>
</evidence>
<dbReference type="GO" id="GO:0016020">
    <property type="term" value="C:membrane"/>
    <property type="evidence" value="ECO:0007669"/>
    <property type="project" value="UniProtKB-SubCell"/>
</dbReference>
<dbReference type="SUPFAM" id="SSF103473">
    <property type="entry name" value="MFS general substrate transporter"/>
    <property type="match status" value="1"/>
</dbReference>
<comment type="similarity">
    <text evidence="2 10">Belongs to the major facilitator superfamily. Sugar transporter (TC 2.A.1.1) family.</text>
</comment>
<dbReference type="PANTHER" id="PTHR23500:SF424">
    <property type="entry name" value="POLYOL TRANSPORTER 5"/>
    <property type="match status" value="1"/>
</dbReference>
<dbReference type="InterPro" id="IPR036259">
    <property type="entry name" value="MFS_trans_sf"/>
</dbReference>
<dbReference type="Gramene" id="PSS26094">
    <property type="protein sequence ID" value="PSS26094"/>
    <property type="gene ID" value="CEY00_Acc07378"/>
</dbReference>
<feature type="transmembrane region" description="Helical" evidence="12">
    <location>
        <begin position="186"/>
        <end position="207"/>
    </location>
</feature>
<evidence type="ECO:0000256" key="10">
    <source>
        <dbReference type="RuleBase" id="RU003346"/>
    </source>
</evidence>
<gene>
    <name evidence="14" type="ORF">CEY00_Acc07378</name>
</gene>
<dbReference type="InterPro" id="IPR003663">
    <property type="entry name" value="Sugar/inositol_transpt"/>
</dbReference>
<dbReference type="OrthoDB" id="6339427at2759"/>
<feature type="region of interest" description="Disordered" evidence="11">
    <location>
        <begin position="1"/>
        <end position="22"/>
    </location>
</feature>
<keyword evidence="5 12" id="KW-0812">Transmembrane</keyword>
<keyword evidence="3 10" id="KW-0813">Transport</keyword>
<evidence type="ECO:0000256" key="4">
    <source>
        <dbReference type="ARBA" id="ARBA00022597"/>
    </source>
</evidence>
<keyword evidence="7 12" id="KW-1133">Transmembrane helix</keyword>
<keyword evidence="4" id="KW-0762">Sugar transport</keyword>
<dbReference type="NCBIfam" id="TIGR00879">
    <property type="entry name" value="SP"/>
    <property type="match status" value="1"/>
</dbReference>
<protein>
    <submittedName>
        <fullName evidence="14">Polyol transporter like</fullName>
    </submittedName>
</protein>
<dbReference type="InterPro" id="IPR045262">
    <property type="entry name" value="STP/PLT_plant"/>
</dbReference>